<evidence type="ECO:0000259" key="9">
    <source>
        <dbReference type="PROSITE" id="PS50893"/>
    </source>
</evidence>
<evidence type="ECO:0000256" key="6">
    <source>
        <dbReference type="ARBA" id="ARBA00023004"/>
    </source>
</evidence>
<dbReference type="PROSITE" id="PS00211">
    <property type="entry name" value="ABC_TRANSPORTER_1"/>
    <property type="match status" value="1"/>
</dbReference>
<dbReference type="GO" id="GO:0005524">
    <property type="term" value="F:ATP binding"/>
    <property type="evidence" value="ECO:0007669"/>
    <property type="project" value="UniProtKB-KW"/>
</dbReference>
<accession>A0A146JAU2</accession>
<keyword evidence="8" id="KW-0472">Membrane</keyword>
<name>A0A146JAU2_9AQUI</name>
<evidence type="ECO:0000256" key="3">
    <source>
        <dbReference type="ARBA" id="ARBA00022496"/>
    </source>
</evidence>
<keyword evidence="5 10" id="KW-0067">ATP-binding</keyword>
<dbReference type="InterPro" id="IPR050093">
    <property type="entry name" value="ABC_SmlMolc_Importer"/>
</dbReference>
<dbReference type="InterPro" id="IPR015853">
    <property type="entry name" value="ABC_transpr_FbpC"/>
</dbReference>
<keyword evidence="1" id="KW-0813">Transport</keyword>
<evidence type="ECO:0000256" key="7">
    <source>
        <dbReference type="ARBA" id="ARBA00023065"/>
    </source>
</evidence>
<keyword evidence="4" id="KW-0547">Nucleotide-binding</keyword>
<evidence type="ECO:0000256" key="1">
    <source>
        <dbReference type="ARBA" id="ARBA00022448"/>
    </source>
</evidence>
<keyword evidence="7" id="KW-0406">Ion transport</keyword>
<dbReference type="InterPro" id="IPR017871">
    <property type="entry name" value="ABC_transporter-like_CS"/>
</dbReference>
<keyword evidence="3" id="KW-0410">Iron transport</keyword>
<dbReference type="Pfam" id="PF00005">
    <property type="entry name" value="ABC_tran"/>
    <property type="match status" value="1"/>
</dbReference>
<dbReference type="AlphaFoldDB" id="A0A146JAU2"/>
<evidence type="ECO:0000256" key="4">
    <source>
        <dbReference type="ARBA" id="ARBA00022741"/>
    </source>
</evidence>
<evidence type="ECO:0000256" key="8">
    <source>
        <dbReference type="ARBA" id="ARBA00023136"/>
    </source>
</evidence>
<dbReference type="GO" id="GO:0016020">
    <property type="term" value="C:membrane"/>
    <property type="evidence" value="ECO:0007669"/>
    <property type="project" value="InterPro"/>
</dbReference>
<evidence type="ECO:0000256" key="2">
    <source>
        <dbReference type="ARBA" id="ARBA00022475"/>
    </source>
</evidence>
<dbReference type="PANTHER" id="PTHR42781:SF4">
    <property type="entry name" value="SPERMIDINE_PUTRESCINE IMPORT ATP-BINDING PROTEIN POTA"/>
    <property type="match status" value="1"/>
</dbReference>
<dbReference type="InterPro" id="IPR003593">
    <property type="entry name" value="AAA+_ATPase"/>
</dbReference>
<dbReference type="FunFam" id="3.40.50.300:FF:000425">
    <property type="entry name" value="Probable ABC transporter, ATP-binding subunit"/>
    <property type="match status" value="1"/>
</dbReference>
<dbReference type="PANTHER" id="PTHR42781">
    <property type="entry name" value="SPERMIDINE/PUTRESCINE IMPORT ATP-BINDING PROTEIN POTA"/>
    <property type="match status" value="1"/>
</dbReference>
<organism evidence="10">
    <name type="scientific">uncultured Aquificaceae bacterium</name>
    <dbReference type="NCBI Taxonomy" id="374108"/>
    <lineage>
        <taxon>Bacteria</taxon>
        <taxon>Pseudomonadati</taxon>
        <taxon>Aquificota</taxon>
        <taxon>Aquificia</taxon>
        <taxon>Aquificales</taxon>
        <taxon>Aquificaceae</taxon>
        <taxon>environmental samples</taxon>
    </lineage>
</organism>
<dbReference type="GO" id="GO:0015408">
    <property type="term" value="F:ABC-type ferric iron transporter activity"/>
    <property type="evidence" value="ECO:0007669"/>
    <property type="project" value="InterPro"/>
</dbReference>
<dbReference type="CDD" id="cd03259">
    <property type="entry name" value="ABC_Carb_Solutes_like"/>
    <property type="match status" value="1"/>
</dbReference>
<dbReference type="InterPro" id="IPR003439">
    <property type="entry name" value="ABC_transporter-like_ATP-bd"/>
</dbReference>
<keyword evidence="6" id="KW-0408">Iron</keyword>
<dbReference type="EMBL" id="LC145101">
    <property type="protein sequence ID" value="BAU79758.1"/>
    <property type="molecule type" value="Genomic_DNA"/>
</dbReference>
<dbReference type="GO" id="GO:0015697">
    <property type="term" value="P:quaternary ammonium group transport"/>
    <property type="evidence" value="ECO:0007669"/>
    <property type="project" value="UniProtKB-ARBA"/>
</dbReference>
<feature type="domain" description="ABC transporter" evidence="9">
    <location>
        <begin position="1"/>
        <end position="233"/>
    </location>
</feature>
<dbReference type="GO" id="GO:0016887">
    <property type="term" value="F:ATP hydrolysis activity"/>
    <property type="evidence" value="ECO:0007669"/>
    <property type="project" value="InterPro"/>
</dbReference>
<dbReference type="SUPFAM" id="SSF52540">
    <property type="entry name" value="P-loop containing nucleoside triphosphate hydrolases"/>
    <property type="match status" value="1"/>
</dbReference>
<dbReference type="PROSITE" id="PS50893">
    <property type="entry name" value="ABC_TRANSPORTER_2"/>
    <property type="match status" value="1"/>
</dbReference>
<dbReference type="SMART" id="SM00382">
    <property type="entry name" value="AAA"/>
    <property type="match status" value="1"/>
</dbReference>
<reference evidence="10" key="1">
    <citation type="journal article" date="2016" name="Microbes Environ.">
        <title>In Situ Gene Expression Responsible for Sulfide Oxidation and CO2 Fixation of an Uncultured Large Sausage-Shaped Aquificae Bacterium in a Sulfidic Hot Spring.</title>
        <authorList>
            <person name="Tamazawa S."/>
            <person name="Yamamoto K."/>
            <person name="Takasaki K."/>
            <person name="Mitani Y."/>
            <person name="Hanada S."/>
            <person name="Kamagata Y."/>
            <person name="Tamaki H."/>
        </authorList>
    </citation>
    <scope>NUCLEOTIDE SEQUENCE</scope>
</reference>
<evidence type="ECO:0000313" key="10">
    <source>
        <dbReference type="EMBL" id="BAU79758.1"/>
    </source>
</evidence>
<protein>
    <submittedName>
        <fullName evidence="10">Putative spermidine/putrescine ABC transporter ATP-binding protein</fullName>
    </submittedName>
</protein>
<keyword evidence="2" id="KW-1003">Cell membrane</keyword>
<dbReference type="InterPro" id="IPR027417">
    <property type="entry name" value="P-loop_NTPase"/>
</dbReference>
<dbReference type="Gene3D" id="3.40.50.300">
    <property type="entry name" value="P-loop containing nucleotide triphosphate hydrolases"/>
    <property type="match status" value="1"/>
</dbReference>
<evidence type="ECO:0000256" key="5">
    <source>
        <dbReference type="ARBA" id="ARBA00022840"/>
    </source>
</evidence>
<sequence length="288" mass="32476">MIFVKVIKQLIGYNGKFTLEAEFKVEKGEFLTIFGKSGSGKTTILRMIAGLEKPDEGYIEFDGKVYFDSSKGINLPPQNRNVGFVFQNYALFPNMTVFENVAFALNKKEKEKVEEILKVVELYNLKDRYPSSLSGGQQQRVALARSIVKNPDILLLDEPLSALDYSIRLKLQEELKKIHKMFNLTTLLVSHDKPEVFKLSDKVIYLEDGKIKKVGTPREVFIEKNISGKFSFYGTVLDIRKSDIVNIITVDINGNLVEVATVEDLSINVGDEVLVGSKAFNPIVKKIN</sequence>
<proteinExistence type="predicted"/>